<dbReference type="NCBIfam" id="TIGR01182">
    <property type="entry name" value="eda"/>
    <property type="match status" value="1"/>
</dbReference>
<accession>A0ABW2UCM3</accession>
<evidence type="ECO:0000256" key="1">
    <source>
        <dbReference type="ARBA" id="ARBA00004761"/>
    </source>
</evidence>
<dbReference type="Pfam" id="PF01081">
    <property type="entry name" value="Aldolase"/>
    <property type="match status" value="1"/>
</dbReference>
<evidence type="ECO:0000256" key="2">
    <source>
        <dbReference type="ARBA" id="ARBA00006906"/>
    </source>
</evidence>
<dbReference type="InterPro" id="IPR000887">
    <property type="entry name" value="Aldlse_KDPG_KHG"/>
</dbReference>
<comment type="subunit">
    <text evidence="3">Homotrimer.</text>
</comment>
<evidence type="ECO:0000256" key="5">
    <source>
        <dbReference type="ARBA" id="ARBA00023277"/>
    </source>
</evidence>
<dbReference type="SUPFAM" id="SSF51569">
    <property type="entry name" value="Aldolase"/>
    <property type="match status" value="1"/>
</dbReference>
<comment type="caution">
    <text evidence="6">The sequence shown here is derived from an EMBL/GenBank/DDBJ whole genome shotgun (WGS) entry which is preliminary data.</text>
</comment>
<evidence type="ECO:0000313" key="7">
    <source>
        <dbReference type="Proteomes" id="UP001596513"/>
    </source>
</evidence>
<dbReference type="InterPro" id="IPR013785">
    <property type="entry name" value="Aldolase_TIM"/>
</dbReference>
<gene>
    <name evidence="6" type="ORF">ACFQT0_24705</name>
</gene>
<reference evidence="7" key="1">
    <citation type="journal article" date="2019" name="Int. J. Syst. Evol. Microbiol.">
        <title>The Global Catalogue of Microorganisms (GCM) 10K type strain sequencing project: providing services to taxonomists for standard genome sequencing and annotation.</title>
        <authorList>
            <consortium name="The Broad Institute Genomics Platform"/>
            <consortium name="The Broad Institute Genome Sequencing Center for Infectious Disease"/>
            <person name="Wu L."/>
            <person name="Ma J."/>
        </authorList>
    </citation>
    <scope>NUCLEOTIDE SEQUENCE [LARGE SCALE GENOMIC DNA]</scope>
    <source>
        <strain evidence="7">JCM 19635</strain>
    </source>
</reference>
<keyword evidence="4" id="KW-0456">Lyase</keyword>
<comment type="pathway">
    <text evidence="1">Carbohydrate acid metabolism.</text>
</comment>
<dbReference type="CDD" id="cd00452">
    <property type="entry name" value="KDPG_aldolase"/>
    <property type="match status" value="1"/>
</dbReference>
<dbReference type="Gene3D" id="3.20.20.70">
    <property type="entry name" value="Aldolase class I"/>
    <property type="match status" value="1"/>
</dbReference>
<evidence type="ECO:0000256" key="3">
    <source>
        <dbReference type="ARBA" id="ARBA00011233"/>
    </source>
</evidence>
<proteinExistence type="inferred from homology"/>
<evidence type="ECO:0000313" key="6">
    <source>
        <dbReference type="EMBL" id="MFC7670206.1"/>
    </source>
</evidence>
<keyword evidence="5" id="KW-0119">Carbohydrate metabolism</keyword>
<dbReference type="RefSeq" id="WP_380205668.1">
    <property type="nucleotide sequence ID" value="NZ_JBHTEK010000001.1"/>
</dbReference>
<name>A0ABW2UCM3_9BACT</name>
<dbReference type="PANTHER" id="PTHR30246:SF1">
    <property type="entry name" value="2-DEHYDRO-3-DEOXY-6-PHOSPHOGALACTONATE ALDOLASE-RELATED"/>
    <property type="match status" value="1"/>
</dbReference>
<organism evidence="6 7">
    <name type="scientific">Hymenobacter humi</name>
    <dbReference type="NCBI Taxonomy" id="1411620"/>
    <lineage>
        <taxon>Bacteria</taxon>
        <taxon>Pseudomonadati</taxon>
        <taxon>Bacteroidota</taxon>
        <taxon>Cytophagia</taxon>
        <taxon>Cytophagales</taxon>
        <taxon>Hymenobacteraceae</taxon>
        <taxon>Hymenobacter</taxon>
    </lineage>
</organism>
<comment type="similarity">
    <text evidence="2">Belongs to the KHG/KDPG aldolase family.</text>
</comment>
<dbReference type="PANTHER" id="PTHR30246">
    <property type="entry name" value="2-KETO-3-DEOXY-6-PHOSPHOGLUCONATE ALDOLASE"/>
    <property type="match status" value="1"/>
</dbReference>
<protein>
    <submittedName>
        <fullName evidence="6">Bifunctional 4-hydroxy-2-oxoglutarate aldolase/2-dehydro-3-deoxy-phosphogluconate aldolase</fullName>
    </submittedName>
</protein>
<dbReference type="EMBL" id="JBHTEK010000001">
    <property type="protein sequence ID" value="MFC7670206.1"/>
    <property type="molecule type" value="Genomic_DNA"/>
</dbReference>
<keyword evidence="7" id="KW-1185">Reference proteome</keyword>
<evidence type="ECO:0000256" key="4">
    <source>
        <dbReference type="ARBA" id="ARBA00023239"/>
    </source>
</evidence>
<sequence>MTPLSHILESKVVAIIRGANPPDLLRIAQALHAGGIRTLEITLNSPGALDSIKELAAAMSDHLLVGAGTVLDPETARAALLAGARFIISPTLNKKTIRMTKRYGAVSIPGAFTATEILAAYEHGGDIIKVFPASVGATYFKDLAGPLPFIPLMPTGGVSLENIKEFQQAGAAAFGLGSALVDTSQPVTDEYLHHSRGRPSSLCRRFRRRSPPRHENLALHFVSSATALAVS</sequence>
<dbReference type="Proteomes" id="UP001596513">
    <property type="component" value="Unassembled WGS sequence"/>
</dbReference>